<dbReference type="GeneID" id="94427968"/>
<organism evidence="2 3">
    <name type="scientific">Cystoisospora suis</name>
    <dbReference type="NCBI Taxonomy" id="483139"/>
    <lineage>
        <taxon>Eukaryota</taxon>
        <taxon>Sar</taxon>
        <taxon>Alveolata</taxon>
        <taxon>Apicomplexa</taxon>
        <taxon>Conoidasida</taxon>
        <taxon>Coccidia</taxon>
        <taxon>Eucoccidiorida</taxon>
        <taxon>Eimeriorina</taxon>
        <taxon>Sarcocystidae</taxon>
        <taxon>Cystoisospora</taxon>
    </lineage>
</organism>
<dbReference type="EMBL" id="MIGC01002149">
    <property type="protein sequence ID" value="PHJ21584.1"/>
    <property type="molecule type" value="Genomic_DNA"/>
</dbReference>
<protein>
    <submittedName>
        <fullName evidence="2">Uncharacterized protein</fullName>
    </submittedName>
</protein>
<name>A0A2C6L0M8_9APIC</name>
<dbReference type="VEuPathDB" id="ToxoDB:CSUI_004569"/>
<keyword evidence="3" id="KW-1185">Reference proteome</keyword>
<proteinExistence type="predicted"/>
<keyword evidence="1" id="KW-0812">Transmembrane</keyword>
<comment type="caution">
    <text evidence="2">The sequence shown here is derived from an EMBL/GenBank/DDBJ whole genome shotgun (WGS) entry which is preliminary data.</text>
</comment>
<gene>
    <name evidence="2" type="ORF">CSUI_004569</name>
</gene>
<evidence type="ECO:0000313" key="2">
    <source>
        <dbReference type="EMBL" id="PHJ21584.1"/>
    </source>
</evidence>
<feature type="transmembrane region" description="Helical" evidence="1">
    <location>
        <begin position="44"/>
        <end position="62"/>
    </location>
</feature>
<keyword evidence="1" id="KW-1133">Transmembrane helix</keyword>
<sequence length="69" mass="8402">MISCVSSRTPEGSKEFRMRCFFIKEKIFLFLSFGLSHSHHTRYLFIYLSSIFLRVYLSIYLFPKEYLYI</sequence>
<evidence type="ECO:0000256" key="1">
    <source>
        <dbReference type="SAM" id="Phobius"/>
    </source>
</evidence>
<reference evidence="2 3" key="1">
    <citation type="journal article" date="2017" name="Int. J. Parasitol.">
        <title>The genome of the protozoan parasite Cystoisospora suis and a reverse vaccinology approach to identify vaccine candidates.</title>
        <authorList>
            <person name="Palmieri N."/>
            <person name="Shrestha A."/>
            <person name="Ruttkowski B."/>
            <person name="Beck T."/>
            <person name="Vogl C."/>
            <person name="Tomley F."/>
            <person name="Blake D.P."/>
            <person name="Joachim A."/>
        </authorList>
    </citation>
    <scope>NUCLEOTIDE SEQUENCE [LARGE SCALE GENOMIC DNA]</scope>
    <source>
        <strain evidence="2 3">Wien I</strain>
    </source>
</reference>
<dbReference type="AlphaFoldDB" id="A0A2C6L0M8"/>
<evidence type="ECO:0000313" key="3">
    <source>
        <dbReference type="Proteomes" id="UP000221165"/>
    </source>
</evidence>
<accession>A0A2C6L0M8</accession>
<dbReference type="Proteomes" id="UP000221165">
    <property type="component" value="Unassembled WGS sequence"/>
</dbReference>
<keyword evidence="1" id="KW-0472">Membrane</keyword>
<dbReference type="RefSeq" id="XP_067923266.1">
    <property type="nucleotide sequence ID" value="XM_068064757.1"/>
</dbReference>